<dbReference type="SMART" id="SM00028">
    <property type="entry name" value="TPR"/>
    <property type="match status" value="1"/>
</dbReference>
<reference evidence="2" key="2">
    <citation type="submission" date="2022-01" db="EMBL/GenBank/DDBJ databases">
        <authorList>
            <person name="Zivanovic Y."/>
            <person name="Moreira D."/>
            <person name="Lopez-Garcia P."/>
        </authorList>
    </citation>
    <scope>NUCLEOTIDE SEQUENCE</scope>
    <source>
        <strain evidence="2">G9</strain>
    </source>
</reference>
<gene>
    <name evidence="2" type="ORF">L3556_04505</name>
</gene>
<comment type="caution">
    <text evidence="2">The sequence shown here is derived from an EMBL/GenBank/DDBJ whole genome shotgun (WGS) entry which is preliminary data.</text>
</comment>
<dbReference type="Pfam" id="PF13428">
    <property type="entry name" value="TPR_14"/>
    <property type="match status" value="1"/>
</dbReference>
<dbReference type="Gene3D" id="1.25.40.10">
    <property type="entry name" value="Tetratricopeptide repeat domain"/>
    <property type="match status" value="1"/>
</dbReference>
<keyword evidence="3" id="KW-1185">Reference proteome</keyword>
<feature type="repeat" description="TPR" evidence="1">
    <location>
        <begin position="39"/>
        <end position="72"/>
    </location>
</feature>
<dbReference type="EMBL" id="JAKKUT010000002">
    <property type="protein sequence ID" value="MDG2990200.1"/>
    <property type="molecule type" value="Genomic_DNA"/>
</dbReference>
<dbReference type="InterPro" id="IPR019734">
    <property type="entry name" value="TPR_rpt"/>
</dbReference>
<evidence type="ECO:0000313" key="2">
    <source>
        <dbReference type="EMBL" id="MDG2990200.1"/>
    </source>
</evidence>
<reference evidence="2" key="1">
    <citation type="journal article" date="2022" name="Genome Biol. Evol.">
        <title>A New Gene Family Diagnostic for Intracellular Biomineralization of Amorphous Ca Carbonates by Cyanobacteria.</title>
        <authorList>
            <person name="Benzerara K."/>
            <person name="Duprat E."/>
            <person name="Bitard-Feildel T."/>
            <person name="Caumes G."/>
            <person name="Cassier-Chauvat C."/>
            <person name="Chauvat F."/>
            <person name="Dezi M."/>
            <person name="Diop S.I."/>
            <person name="Gaschignard G."/>
            <person name="Gorgen S."/>
            <person name="Gugger M."/>
            <person name="Lopez-Garcia P."/>
            <person name="Millet M."/>
            <person name="Skouri-Panet F."/>
            <person name="Moreira D."/>
            <person name="Callebaut I."/>
        </authorList>
    </citation>
    <scope>NUCLEOTIDE SEQUENCE</scope>
    <source>
        <strain evidence="2">G9</strain>
    </source>
</reference>
<evidence type="ECO:0000313" key="3">
    <source>
        <dbReference type="Proteomes" id="UP001154265"/>
    </source>
</evidence>
<dbReference type="InterPro" id="IPR011990">
    <property type="entry name" value="TPR-like_helical_dom_sf"/>
</dbReference>
<dbReference type="PROSITE" id="PS50005">
    <property type="entry name" value="TPR"/>
    <property type="match status" value="1"/>
</dbReference>
<protein>
    <submittedName>
        <fullName evidence="2">Tetratricopeptide repeat protein</fullName>
    </submittedName>
</protein>
<keyword evidence="1" id="KW-0802">TPR repeat</keyword>
<dbReference type="Proteomes" id="UP001154265">
    <property type="component" value="Unassembled WGS sequence"/>
</dbReference>
<dbReference type="SUPFAM" id="SSF48452">
    <property type="entry name" value="TPR-like"/>
    <property type="match status" value="1"/>
</dbReference>
<proteinExistence type="predicted"/>
<accession>A0ABT6EYV1</accession>
<dbReference type="RefSeq" id="WP_277866115.1">
    <property type="nucleotide sequence ID" value="NZ_JAKKUT010000002.1"/>
</dbReference>
<organism evidence="2 3">
    <name type="scientific">Candidatus Synechococcus calcipolaris G9</name>
    <dbReference type="NCBI Taxonomy" id="1497997"/>
    <lineage>
        <taxon>Bacteria</taxon>
        <taxon>Bacillati</taxon>
        <taxon>Cyanobacteriota</taxon>
        <taxon>Cyanophyceae</taxon>
        <taxon>Synechococcales</taxon>
        <taxon>Synechococcaceae</taxon>
        <taxon>Synechococcus</taxon>
    </lineage>
</organism>
<sequence length="138" mass="15559">MTEIEDQFQAAIEQYKGGAPVPELIPTFKDICQRAQKSSSAWTCLAWLYLLDEKPHQAYKAAQRAVKLNPEDPQARINLAMAMLETGKKGVRPHIELAQTIVNAVPELRQEVTDNFADGLSRKPEWDSLQRLQMLVLG</sequence>
<evidence type="ECO:0000256" key="1">
    <source>
        <dbReference type="PROSITE-ProRule" id="PRU00339"/>
    </source>
</evidence>
<name>A0ABT6EYV1_9SYNE</name>